<protein>
    <submittedName>
        <fullName evidence="2">Uncharacterized protein</fullName>
    </submittedName>
</protein>
<feature type="coiled-coil region" evidence="1">
    <location>
        <begin position="39"/>
        <end position="66"/>
    </location>
</feature>
<organism evidence="2">
    <name type="scientific">Podoviridae sp. ctIi96</name>
    <dbReference type="NCBI Taxonomy" id="2826550"/>
    <lineage>
        <taxon>Viruses</taxon>
        <taxon>Duplodnaviria</taxon>
        <taxon>Heunggongvirae</taxon>
        <taxon>Uroviricota</taxon>
        <taxon>Caudoviricetes</taxon>
    </lineage>
</organism>
<name>A0A8S5M1S4_9CAUD</name>
<reference evidence="2" key="1">
    <citation type="journal article" date="2021" name="Proc. Natl. Acad. Sci. U.S.A.">
        <title>A Catalog of Tens of Thousands of Viruses from Human Metagenomes Reveals Hidden Associations with Chronic Diseases.</title>
        <authorList>
            <person name="Tisza M.J."/>
            <person name="Buck C.B."/>
        </authorList>
    </citation>
    <scope>NUCLEOTIDE SEQUENCE</scope>
    <source>
        <strain evidence="2">CtIi96</strain>
    </source>
</reference>
<keyword evidence="1" id="KW-0175">Coiled coil</keyword>
<dbReference type="EMBL" id="BK014795">
    <property type="protein sequence ID" value="DAD76104.1"/>
    <property type="molecule type" value="Genomic_DNA"/>
</dbReference>
<accession>A0A8S5M1S4</accession>
<sequence>MEKFIAQNEPLSNRPQVLEDSCDAVEEIWYNHPFTEDELNEIKTKLADTSIDIAELEQEKADWMESYKSRLKPLNTAKAKYLDQIKRKSEDIKDKCYKFLDHENKEANYYNGAGELVYFRRMQPQEMQKSIFNINRKTGTES</sequence>
<evidence type="ECO:0000256" key="1">
    <source>
        <dbReference type="SAM" id="Coils"/>
    </source>
</evidence>
<evidence type="ECO:0000313" key="2">
    <source>
        <dbReference type="EMBL" id="DAD76104.1"/>
    </source>
</evidence>
<proteinExistence type="predicted"/>